<dbReference type="GO" id="GO:0016757">
    <property type="term" value="F:glycosyltransferase activity"/>
    <property type="evidence" value="ECO:0007669"/>
    <property type="project" value="UniProtKB-KW"/>
</dbReference>
<evidence type="ECO:0000256" key="3">
    <source>
        <dbReference type="ARBA" id="ARBA00022679"/>
    </source>
</evidence>
<evidence type="ECO:0000259" key="5">
    <source>
        <dbReference type="Pfam" id="PF00535"/>
    </source>
</evidence>
<dbReference type="EMBL" id="UINC01001685">
    <property type="protein sequence ID" value="SUZ86515.1"/>
    <property type="molecule type" value="Genomic_DNA"/>
</dbReference>
<comment type="similarity">
    <text evidence="1">Belongs to the glycosyltransferase 2 family.</text>
</comment>
<dbReference type="InterPro" id="IPR029044">
    <property type="entry name" value="Nucleotide-diphossugar_trans"/>
</dbReference>
<evidence type="ECO:0000256" key="1">
    <source>
        <dbReference type="ARBA" id="ARBA00006739"/>
    </source>
</evidence>
<reference evidence="6" key="1">
    <citation type="submission" date="2018-05" db="EMBL/GenBank/DDBJ databases">
        <authorList>
            <person name="Lanie J.A."/>
            <person name="Ng W.-L."/>
            <person name="Kazmierczak K.M."/>
            <person name="Andrzejewski T.M."/>
            <person name="Davidsen T.M."/>
            <person name="Wayne K.J."/>
            <person name="Tettelin H."/>
            <person name="Glass J.I."/>
            <person name="Rusch D."/>
            <person name="Podicherti R."/>
            <person name="Tsui H.-C.T."/>
            <person name="Winkler M.E."/>
        </authorList>
    </citation>
    <scope>NUCLEOTIDE SEQUENCE</scope>
</reference>
<dbReference type="CDD" id="cd04186">
    <property type="entry name" value="GT_2_like_c"/>
    <property type="match status" value="1"/>
</dbReference>
<keyword evidence="4" id="KW-0472">Membrane</keyword>
<name>A0A381R434_9ZZZZ</name>
<dbReference type="InterPro" id="IPR001173">
    <property type="entry name" value="Glyco_trans_2-like"/>
</dbReference>
<protein>
    <recommendedName>
        <fullName evidence="5">Glycosyltransferase 2-like domain-containing protein</fullName>
    </recommendedName>
</protein>
<dbReference type="AlphaFoldDB" id="A0A381R434"/>
<sequence>MKYTDKKISNLYVIDNSSNDDSVSFLKENYASVKVIINKKNLGYAGGYNEGVKNIKADYYVFINTDVEVTNNWLNPLFNKMESNSNIGACQPKILSEKNKNHFEYAGASGGYIDFLGYPYCRGRIFDTIEKDYGQYNEEKEVFWTSGSCMMIRSNLFHKLNGFDKDFFAHMEEIDLCWRIKRKGFINYCIPKSVIYHVGGETLSYLNPKKTYLNFRNNLIMISKNDRFINLLYKIPSRLILDIFAAIKILINKKSILHFTSILRAYLSFITFLPVIFFKKRNNKLNYIKLKNLIIPFEYFIRGKKRFSDL</sequence>
<proteinExistence type="inferred from homology"/>
<evidence type="ECO:0000256" key="4">
    <source>
        <dbReference type="SAM" id="Phobius"/>
    </source>
</evidence>
<dbReference type="Pfam" id="PF00535">
    <property type="entry name" value="Glycos_transf_2"/>
    <property type="match status" value="1"/>
</dbReference>
<dbReference type="SUPFAM" id="SSF53448">
    <property type="entry name" value="Nucleotide-diphospho-sugar transferases"/>
    <property type="match status" value="1"/>
</dbReference>
<keyword evidence="4" id="KW-1133">Transmembrane helix</keyword>
<accession>A0A381R434</accession>
<gene>
    <name evidence="6" type="ORF">METZ01_LOCUS39369</name>
</gene>
<keyword evidence="3" id="KW-0808">Transferase</keyword>
<organism evidence="6">
    <name type="scientific">marine metagenome</name>
    <dbReference type="NCBI Taxonomy" id="408172"/>
    <lineage>
        <taxon>unclassified sequences</taxon>
        <taxon>metagenomes</taxon>
        <taxon>ecological metagenomes</taxon>
    </lineage>
</organism>
<feature type="transmembrane region" description="Helical" evidence="4">
    <location>
        <begin position="257"/>
        <end position="278"/>
    </location>
</feature>
<dbReference type="PANTHER" id="PTHR43179">
    <property type="entry name" value="RHAMNOSYLTRANSFERASE WBBL"/>
    <property type="match status" value="1"/>
</dbReference>
<feature type="domain" description="Glycosyltransferase 2-like" evidence="5">
    <location>
        <begin position="11"/>
        <end position="159"/>
    </location>
</feature>
<dbReference type="PANTHER" id="PTHR43179:SF12">
    <property type="entry name" value="GALACTOFURANOSYLTRANSFERASE GLFT2"/>
    <property type="match status" value="1"/>
</dbReference>
<evidence type="ECO:0000256" key="2">
    <source>
        <dbReference type="ARBA" id="ARBA00022676"/>
    </source>
</evidence>
<evidence type="ECO:0000313" key="6">
    <source>
        <dbReference type="EMBL" id="SUZ86515.1"/>
    </source>
</evidence>
<dbReference type="Gene3D" id="3.90.550.10">
    <property type="entry name" value="Spore Coat Polysaccharide Biosynthesis Protein SpsA, Chain A"/>
    <property type="match status" value="1"/>
</dbReference>
<keyword evidence="2" id="KW-0328">Glycosyltransferase</keyword>
<keyword evidence="4" id="KW-0812">Transmembrane</keyword>